<dbReference type="Gene3D" id="3.40.50.2000">
    <property type="entry name" value="Glycogen Phosphorylase B"/>
    <property type="match status" value="2"/>
</dbReference>
<keyword evidence="2" id="KW-0808">Transferase</keyword>
<comment type="caution">
    <text evidence="2">The sequence shown here is derived from an EMBL/GenBank/DDBJ whole genome shotgun (WGS) entry which is preliminary data.</text>
</comment>
<sequence length="421" mass="47426">MAKVNIVIHSYPPDFGAAPFFFQDIAWALKKDGHDVEIMTAHPFYPTNRIQKEYRGKWIVEEEVNGIKVRRHWFSTGQNASKIARLFGMISLGLSFLGSFPHLLKRKPEVFLIQTPPLLQPFTALIFAKLLGAKVYLNVSDLWPSAIADLGLLSKKSLTYSLLSKFERFFYRSSDKLFAQSEEIRDHILAATSLPSTLCRTGVDTSKFEKKLSYSRSNGEPLKLVYTGVLGVAHGLFNLCQRTDFKSFNCELHIYGDGFEAKAIKNYIDANPDSGIFLHPTVSFSEIPQLLQSFDAALICQRAHVYGTVPAKMYESLAVGLPILFNGAGEGAEMIKKYECGLVSCPESIEEFQKNLCTLQDKPIDELMKMGDNGRKLAVSQLEREVHIHEIAKSLKTVFHVEVNSKPIHKHSTYANYYNSK</sequence>
<dbReference type="AlphaFoldDB" id="A0A315ZB98"/>
<evidence type="ECO:0000313" key="3">
    <source>
        <dbReference type="Proteomes" id="UP000245535"/>
    </source>
</evidence>
<dbReference type="GO" id="GO:0016758">
    <property type="term" value="F:hexosyltransferase activity"/>
    <property type="evidence" value="ECO:0007669"/>
    <property type="project" value="TreeGrafter"/>
</dbReference>
<dbReference type="PANTHER" id="PTHR45947">
    <property type="entry name" value="SULFOQUINOVOSYL TRANSFERASE SQD2"/>
    <property type="match status" value="1"/>
</dbReference>
<dbReference type="Pfam" id="PF13579">
    <property type="entry name" value="Glyco_trans_4_4"/>
    <property type="match status" value="1"/>
</dbReference>
<evidence type="ECO:0000313" key="2">
    <source>
        <dbReference type="EMBL" id="PWJ42572.1"/>
    </source>
</evidence>
<dbReference type="PANTHER" id="PTHR45947:SF3">
    <property type="entry name" value="SULFOQUINOVOSYL TRANSFERASE SQD2"/>
    <property type="match status" value="1"/>
</dbReference>
<dbReference type="Pfam" id="PF13692">
    <property type="entry name" value="Glyco_trans_1_4"/>
    <property type="match status" value="1"/>
</dbReference>
<name>A0A315ZB98_SEDFL</name>
<accession>A0A315ZB98</accession>
<protein>
    <submittedName>
        <fullName evidence="2">Glycosyltransferase involved in cell wall biosynthesis</fullName>
    </submittedName>
</protein>
<gene>
    <name evidence="2" type="ORF">BC781_102115</name>
</gene>
<dbReference type="OrthoDB" id="9811902at2"/>
<dbReference type="Proteomes" id="UP000245535">
    <property type="component" value="Unassembled WGS sequence"/>
</dbReference>
<organism evidence="2 3">
    <name type="scientific">Sediminitomix flava</name>
    <dbReference type="NCBI Taxonomy" id="379075"/>
    <lineage>
        <taxon>Bacteria</taxon>
        <taxon>Pseudomonadati</taxon>
        <taxon>Bacteroidota</taxon>
        <taxon>Cytophagia</taxon>
        <taxon>Cytophagales</taxon>
        <taxon>Flammeovirgaceae</taxon>
        <taxon>Sediminitomix</taxon>
    </lineage>
</organism>
<keyword evidence="3" id="KW-1185">Reference proteome</keyword>
<dbReference type="InterPro" id="IPR050194">
    <property type="entry name" value="Glycosyltransferase_grp1"/>
</dbReference>
<feature type="domain" description="Glycosyltransferase subfamily 4-like N-terminal" evidence="1">
    <location>
        <begin position="22"/>
        <end position="190"/>
    </location>
</feature>
<evidence type="ECO:0000259" key="1">
    <source>
        <dbReference type="Pfam" id="PF13579"/>
    </source>
</evidence>
<dbReference type="InterPro" id="IPR028098">
    <property type="entry name" value="Glyco_trans_4-like_N"/>
</dbReference>
<dbReference type="CDD" id="cd03794">
    <property type="entry name" value="GT4_WbuB-like"/>
    <property type="match status" value="1"/>
</dbReference>
<dbReference type="EMBL" id="QGDO01000002">
    <property type="protein sequence ID" value="PWJ42572.1"/>
    <property type="molecule type" value="Genomic_DNA"/>
</dbReference>
<reference evidence="2 3" key="1">
    <citation type="submission" date="2018-03" db="EMBL/GenBank/DDBJ databases">
        <title>Genomic Encyclopedia of Archaeal and Bacterial Type Strains, Phase II (KMG-II): from individual species to whole genera.</title>
        <authorList>
            <person name="Goeker M."/>
        </authorList>
    </citation>
    <scope>NUCLEOTIDE SEQUENCE [LARGE SCALE GENOMIC DNA]</scope>
    <source>
        <strain evidence="2 3">DSM 28229</strain>
    </source>
</reference>
<dbReference type="RefSeq" id="WP_109616711.1">
    <property type="nucleotide sequence ID" value="NZ_QGDO01000002.1"/>
</dbReference>
<proteinExistence type="predicted"/>
<dbReference type="SUPFAM" id="SSF53756">
    <property type="entry name" value="UDP-Glycosyltransferase/glycogen phosphorylase"/>
    <property type="match status" value="1"/>
</dbReference>